<comment type="caution">
    <text evidence="2">The sequence shown here is derived from an EMBL/GenBank/DDBJ whole genome shotgun (WGS) entry which is preliminary data.</text>
</comment>
<evidence type="ECO:0000313" key="3">
    <source>
        <dbReference type="Proteomes" id="UP000886847"/>
    </source>
</evidence>
<dbReference type="PROSITE" id="PS00201">
    <property type="entry name" value="FLAVODOXIN"/>
    <property type="match status" value="1"/>
</dbReference>
<dbReference type="InterPro" id="IPR029039">
    <property type="entry name" value="Flavoprotein-like_sf"/>
</dbReference>
<dbReference type="GO" id="GO:0010181">
    <property type="term" value="F:FMN binding"/>
    <property type="evidence" value="ECO:0007669"/>
    <property type="project" value="InterPro"/>
</dbReference>
<sequence length="65" mass="6458">MKVSIVYWSGTGNTEAMAAAVAEGAKSAGAEVELLPVSAASADVVDSDVLLMGCPAMGAEELEEG</sequence>
<feature type="non-terminal residue" evidence="2">
    <location>
        <position position="65"/>
    </location>
</feature>
<reference evidence="2" key="1">
    <citation type="journal article" date="2021" name="PeerJ">
        <title>Extensive microbial diversity within the chicken gut microbiome revealed by metagenomics and culture.</title>
        <authorList>
            <person name="Gilroy R."/>
            <person name="Ravi A."/>
            <person name="Getino M."/>
            <person name="Pursley I."/>
            <person name="Horton D.L."/>
            <person name="Alikhan N.F."/>
            <person name="Baker D."/>
            <person name="Gharbi K."/>
            <person name="Hall N."/>
            <person name="Watson M."/>
            <person name="Adriaenssens E.M."/>
            <person name="Foster-Nyarko E."/>
            <person name="Jarju S."/>
            <person name="Secka A."/>
            <person name="Antonio M."/>
            <person name="Oren A."/>
            <person name="Chaudhuri R.R."/>
            <person name="La Ragione R."/>
            <person name="Hildebrand F."/>
            <person name="Pallen M.J."/>
        </authorList>
    </citation>
    <scope>NUCLEOTIDE SEQUENCE</scope>
    <source>
        <strain evidence="2">2189</strain>
    </source>
</reference>
<reference evidence="2" key="2">
    <citation type="submission" date="2021-04" db="EMBL/GenBank/DDBJ databases">
        <authorList>
            <person name="Gilroy R."/>
        </authorList>
    </citation>
    <scope>NUCLEOTIDE SEQUENCE</scope>
    <source>
        <strain evidence="2">2189</strain>
    </source>
</reference>
<protein>
    <submittedName>
        <fullName evidence="2">Flavodoxin domain-containing protein</fullName>
    </submittedName>
</protein>
<dbReference type="Gene3D" id="3.40.50.360">
    <property type="match status" value="1"/>
</dbReference>
<evidence type="ECO:0000259" key="1">
    <source>
        <dbReference type="PROSITE" id="PS50902"/>
    </source>
</evidence>
<accession>A0A9D1W1F3</accession>
<dbReference type="GO" id="GO:0016651">
    <property type="term" value="F:oxidoreductase activity, acting on NAD(P)H"/>
    <property type="evidence" value="ECO:0007669"/>
    <property type="project" value="UniProtKB-ARBA"/>
</dbReference>
<dbReference type="InterPro" id="IPR008254">
    <property type="entry name" value="Flavodoxin/NO_synth"/>
</dbReference>
<dbReference type="GO" id="GO:0009055">
    <property type="term" value="F:electron transfer activity"/>
    <property type="evidence" value="ECO:0007669"/>
    <property type="project" value="InterPro"/>
</dbReference>
<dbReference type="SUPFAM" id="SSF52218">
    <property type="entry name" value="Flavoproteins"/>
    <property type="match status" value="1"/>
</dbReference>
<dbReference type="Pfam" id="PF00258">
    <property type="entry name" value="Flavodoxin_1"/>
    <property type="match status" value="1"/>
</dbReference>
<name>A0A9D1W1F3_9FIRM</name>
<organism evidence="2 3">
    <name type="scientific">Candidatus Borkfalkia faecavium</name>
    <dbReference type="NCBI Taxonomy" id="2838508"/>
    <lineage>
        <taxon>Bacteria</taxon>
        <taxon>Bacillati</taxon>
        <taxon>Bacillota</taxon>
        <taxon>Clostridia</taxon>
        <taxon>Christensenellales</taxon>
        <taxon>Christensenellaceae</taxon>
        <taxon>Candidatus Borkfalkia</taxon>
    </lineage>
</organism>
<evidence type="ECO:0000313" key="2">
    <source>
        <dbReference type="EMBL" id="HIX50532.1"/>
    </source>
</evidence>
<dbReference type="AlphaFoldDB" id="A0A9D1W1F3"/>
<dbReference type="Proteomes" id="UP000886847">
    <property type="component" value="Unassembled WGS sequence"/>
</dbReference>
<proteinExistence type="predicted"/>
<gene>
    <name evidence="2" type="ORF">H9851_04555</name>
</gene>
<feature type="domain" description="Flavodoxin-like" evidence="1">
    <location>
        <begin position="3"/>
        <end position="65"/>
    </location>
</feature>
<dbReference type="PROSITE" id="PS50902">
    <property type="entry name" value="FLAVODOXIN_LIKE"/>
    <property type="match status" value="1"/>
</dbReference>
<dbReference type="EMBL" id="DXEW01000024">
    <property type="protein sequence ID" value="HIX50532.1"/>
    <property type="molecule type" value="Genomic_DNA"/>
</dbReference>
<dbReference type="InterPro" id="IPR001226">
    <property type="entry name" value="Flavodoxin_CS"/>
</dbReference>